<name>A0ABW7PFI3_9ACTN</name>
<dbReference type="EMBL" id="JBBDHD010000046">
    <property type="protein sequence ID" value="MFH7597137.1"/>
    <property type="molecule type" value="Genomic_DNA"/>
</dbReference>
<dbReference type="Proteomes" id="UP001610631">
    <property type="component" value="Unassembled WGS sequence"/>
</dbReference>
<protein>
    <submittedName>
        <fullName evidence="1">Uncharacterized protein</fullName>
    </submittedName>
</protein>
<gene>
    <name evidence="1" type="ORF">WDV06_18850</name>
</gene>
<accession>A0ABW7PFI3</accession>
<sequence length="47" mass="5057">MTGRLSGGCDLAPLADLDRLTITLGANTHSAGLDRIPPERIKRLSPW</sequence>
<reference evidence="1 2" key="1">
    <citation type="submission" date="2024-03" db="EMBL/GenBank/DDBJ databases">
        <title>Whole genome sequencing of Streptomyces racemochromogenes, to identify antimicrobial biosynthetic gene clusters.</title>
        <authorList>
            <person name="Suryawanshi P."/>
            <person name="Krishnaraj P.U."/>
            <person name="Arun Y.P."/>
            <person name="Suryawanshi M.P."/>
            <person name="Rakshit O."/>
        </authorList>
    </citation>
    <scope>NUCLEOTIDE SEQUENCE [LARGE SCALE GENOMIC DNA]</scope>
    <source>
        <strain evidence="1 2">AUDT626</strain>
    </source>
</reference>
<comment type="caution">
    <text evidence="1">The sequence shown here is derived from an EMBL/GenBank/DDBJ whole genome shotgun (WGS) entry which is preliminary data.</text>
</comment>
<evidence type="ECO:0000313" key="2">
    <source>
        <dbReference type="Proteomes" id="UP001610631"/>
    </source>
</evidence>
<keyword evidence="2" id="KW-1185">Reference proteome</keyword>
<dbReference type="RefSeq" id="WP_395510925.1">
    <property type="nucleotide sequence ID" value="NZ_JBBDHD010000046.1"/>
</dbReference>
<evidence type="ECO:0000313" key="1">
    <source>
        <dbReference type="EMBL" id="MFH7597137.1"/>
    </source>
</evidence>
<proteinExistence type="predicted"/>
<organism evidence="1 2">
    <name type="scientific">Streptomyces racemochromogenes</name>
    <dbReference type="NCBI Taxonomy" id="67353"/>
    <lineage>
        <taxon>Bacteria</taxon>
        <taxon>Bacillati</taxon>
        <taxon>Actinomycetota</taxon>
        <taxon>Actinomycetes</taxon>
        <taxon>Kitasatosporales</taxon>
        <taxon>Streptomycetaceae</taxon>
        <taxon>Streptomyces</taxon>
    </lineage>
</organism>